<dbReference type="Gene3D" id="1.10.8.590">
    <property type="match status" value="1"/>
</dbReference>
<evidence type="ECO:0000256" key="4">
    <source>
        <dbReference type="ARBA" id="ARBA00022691"/>
    </source>
</evidence>
<evidence type="ECO:0000256" key="2">
    <source>
        <dbReference type="ARBA" id="ARBA00022603"/>
    </source>
</evidence>
<dbReference type="InterPro" id="IPR001537">
    <property type="entry name" value="SpoU_MeTrfase"/>
</dbReference>
<keyword evidence="5" id="KW-0819">tRNA processing</keyword>
<protein>
    <recommendedName>
        <fullName evidence="5">tRNA (cytidine/uridine-2'-O-)-methyltransferase TrmJ</fullName>
        <ecNumber evidence="5">2.1.1.200</ecNumber>
    </recommendedName>
    <alternativeName>
        <fullName evidence="5">tRNA (cytidine(32)/uridine(32)-2'-O)-methyltransferase</fullName>
    </alternativeName>
    <alternativeName>
        <fullName evidence="5">tRNA Cm32/Um32 methyltransferase</fullName>
    </alternativeName>
</protein>
<evidence type="ECO:0000256" key="1">
    <source>
        <dbReference type="ARBA" id="ARBA00007228"/>
    </source>
</evidence>
<comment type="function">
    <text evidence="5">Catalyzes the formation of 2'O-methylated cytidine (Cm32) or 2'O-methylated uridine (Um32) at position 32 in tRNA.</text>
</comment>
<comment type="similarity">
    <text evidence="1">Belongs to the class IV-like SAM-binding methyltransferase superfamily. RNA methyltransferase TrmH family.</text>
</comment>
<dbReference type="PANTHER" id="PTHR42786">
    <property type="entry name" value="TRNA/RRNA METHYLTRANSFERASE"/>
    <property type="match status" value="1"/>
</dbReference>
<dbReference type="GO" id="GO:0005829">
    <property type="term" value="C:cytosol"/>
    <property type="evidence" value="ECO:0007669"/>
    <property type="project" value="TreeGrafter"/>
</dbReference>
<comment type="catalytic activity">
    <reaction evidence="5">
        <text>uridine(32) in tRNA + S-adenosyl-L-methionine = 2'-O-methyluridine(32) in tRNA + S-adenosyl-L-homocysteine + H(+)</text>
        <dbReference type="Rhea" id="RHEA:42936"/>
        <dbReference type="Rhea" id="RHEA-COMP:10107"/>
        <dbReference type="Rhea" id="RHEA-COMP:10290"/>
        <dbReference type="ChEBI" id="CHEBI:15378"/>
        <dbReference type="ChEBI" id="CHEBI:57856"/>
        <dbReference type="ChEBI" id="CHEBI:59789"/>
        <dbReference type="ChEBI" id="CHEBI:65315"/>
        <dbReference type="ChEBI" id="CHEBI:74478"/>
        <dbReference type="EC" id="2.1.1.200"/>
    </reaction>
</comment>
<accession>A0A9D7E619</accession>
<dbReference type="PIRSF" id="PIRSF004808">
    <property type="entry name" value="LasT"/>
    <property type="match status" value="1"/>
</dbReference>
<dbReference type="Proteomes" id="UP000807785">
    <property type="component" value="Unassembled WGS sequence"/>
</dbReference>
<dbReference type="Gene3D" id="3.40.1280.10">
    <property type="match status" value="1"/>
</dbReference>
<evidence type="ECO:0000313" key="7">
    <source>
        <dbReference type="EMBL" id="MBK6973535.1"/>
    </source>
</evidence>
<dbReference type="PANTHER" id="PTHR42786:SF2">
    <property type="entry name" value="TRNA (CYTIDINE_URIDINE-2'-O-)-METHYLTRANSFERASE TRMJ"/>
    <property type="match status" value="1"/>
</dbReference>
<keyword evidence="5" id="KW-0963">Cytoplasm</keyword>
<evidence type="ECO:0000313" key="8">
    <source>
        <dbReference type="Proteomes" id="UP000807785"/>
    </source>
</evidence>
<dbReference type="GO" id="GO:0160206">
    <property type="term" value="F:tRNA (cytidine(32)/uridine(32)-2'-O)-methyltransferase activity"/>
    <property type="evidence" value="ECO:0007669"/>
    <property type="project" value="UniProtKB-EC"/>
</dbReference>
<feature type="domain" description="tRNA/rRNA methyltransferase SpoU type" evidence="6">
    <location>
        <begin position="10"/>
        <end position="159"/>
    </location>
</feature>
<dbReference type="NCBIfam" id="TIGR00050">
    <property type="entry name" value="rRNA_methyl_1"/>
    <property type="match status" value="1"/>
</dbReference>
<dbReference type="EC" id="2.1.1.200" evidence="5"/>
<dbReference type="InterPro" id="IPR004384">
    <property type="entry name" value="RNA_MeTrfase_TrmJ/LasT"/>
</dbReference>
<sequence length="247" mass="26613">MEDLASLDRVRVVLSHTSHPGNIGGAARAIKTMGLARLVLVNPRRFPDDDAIARASGAEDVLVNARVVESLRQALEGCVLVAAVTARRRELSAPVHWVRDAASELMAAARHGEVALVFGNETSGLSNDEVALAHMPVMIPANPEYSSLNLAAAVQIVCYELRLAAADPGAPPPVSGEGLPAPHEDVDRLVEHFERAMIVSGFLDPASPRRLIPRLRRLFARARIEREEVAILRGMLSAFEQPPGKPD</sequence>
<dbReference type="AlphaFoldDB" id="A0A9D7E619"/>
<keyword evidence="4 5" id="KW-0949">S-adenosyl-L-methionine</keyword>
<dbReference type="CDD" id="cd18093">
    <property type="entry name" value="SpoU-like_TrmJ"/>
    <property type="match status" value="1"/>
</dbReference>
<evidence type="ECO:0000256" key="5">
    <source>
        <dbReference type="RuleBase" id="RU362024"/>
    </source>
</evidence>
<organism evidence="7 8">
    <name type="scientific">Candidatus Methylophosphatis roskildensis</name>
    <dbReference type="NCBI Taxonomy" id="2899263"/>
    <lineage>
        <taxon>Bacteria</taxon>
        <taxon>Pseudomonadati</taxon>
        <taxon>Pseudomonadota</taxon>
        <taxon>Betaproteobacteria</taxon>
        <taxon>Nitrosomonadales</taxon>
        <taxon>Sterolibacteriaceae</taxon>
        <taxon>Candidatus Methylophosphatis</taxon>
    </lineage>
</organism>
<dbReference type="SUPFAM" id="SSF75217">
    <property type="entry name" value="alpha/beta knot"/>
    <property type="match status" value="1"/>
</dbReference>
<dbReference type="GO" id="GO:0002128">
    <property type="term" value="P:tRNA nucleoside ribose methylation"/>
    <property type="evidence" value="ECO:0007669"/>
    <property type="project" value="TreeGrafter"/>
</dbReference>
<reference evidence="7" key="1">
    <citation type="submission" date="2020-10" db="EMBL/GenBank/DDBJ databases">
        <title>Connecting structure to function with the recovery of over 1000 high-quality activated sludge metagenome-assembled genomes encoding full-length rRNA genes using long-read sequencing.</title>
        <authorList>
            <person name="Singleton C.M."/>
            <person name="Petriglieri F."/>
            <person name="Kristensen J.M."/>
            <person name="Kirkegaard R.H."/>
            <person name="Michaelsen T.Y."/>
            <person name="Andersen M.H."/>
            <person name="Karst S.M."/>
            <person name="Dueholm M.S."/>
            <person name="Nielsen P.H."/>
            <person name="Albertsen M."/>
        </authorList>
    </citation>
    <scope>NUCLEOTIDE SEQUENCE</scope>
    <source>
        <strain evidence="7">Bjer_18-Q3-R1-45_BAT3C.347</strain>
    </source>
</reference>
<gene>
    <name evidence="5" type="primary">trmJ</name>
    <name evidence="7" type="ORF">IPH26_11540</name>
</gene>
<name>A0A9D7E619_9PROT</name>
<keyword evidence="2 5" id="KW-0489">Methyltransferase</keyword>
<comment type="subunit">
    <text evidence="5">Homodimer.</text>
</comment>
<dbReference type="GO" id="GO:0003723">
    <property type="term" value="F:RNA binding"/>
    <property type="evidence" value="ECO:0007669"/>
    <property type="project" value="InterPro"/>
</dbReference>
<dbReference type="FunFam" id="3.40.1280.10:FF:000006">
    <property type="entry name" value="Uncharacterized tRNA/rRNA methyltransferase HI_0380"/>
    <property type="match status" value="1"/>
</dbReference>
<evidence type="ECO:0000259" key="6">
    <source>
        <dbReference type="Pfam" id="PF00588"/>
    </source>
</evidence>
<proteinExistence type="inferred from homology"/>
<evidence type="ECO:0000256" key="3">
    <source>
        <dbReference type="ARBA" id="ARBA00022679"/>
    </source>
</evidence>
<dbReference type="Pfam" id="PF00588">
    <property type="entry name" value="SpoU_methylase"/>
    <property type="match status" value="1"/>
</dbReference>
<comment type="catalytic activity">
    <reaction evidence="5">
        <text>cytidine(32) in tRNA + S-adenosyl-L-methionine = 2'-O-methylcytidine(32) in tRNA + S-adenosyl-L-homocysteine + H(+)</text>
        <dbReference type="Rhea" id="RHEA:42932"/>
        <dbReference type="Rhea" id="RHEA-COMP:10288"/>
        <dbReference type="Rhea" id="RHEA-COMP:10289"/>
        <dbReference type="ChEBI" id="CHEBI:15378"/>
        <dbReference type="ChEBI" id="CHEBI:57856"/>
        <dbReference type="ChEBI" id="CHEBI:59789"/>
        <dbReference type="ChEBI" id="CHEBI:74495"/>
        <dbReference type="ChEBI" id="CHEBI:82748"/>
        <dbReference type="EC" id="2.1.1.200"/>
    </reaction>
</comment>
<dbReference type="InterPro" id="IPR029026">
    <property type="entry name" value="tRNA_m1G_MTases_N"/>
</dbReference>
<comment type="subcellular location">
    <subcellularLocation>
        <location evidence="5">Cytoplasm</location>
    </subcellularLocation>
</comment>
<dbReference type="InterPro" id="IPR029028">
    <property type="entry name" value="Alpha/beta_knot_MTases"/>
</dbReference>
<keyword evidence="3" id="KW-0808">Transferase</keyword>
<dbReference type="EMBL" id="JADJEV010000003">
    <property type="protein sequence ID" value="MBK6973535.1"/>
    <property type="molecule type" value="Genomic_DNA"/>
</dbReference>
<comment type="caution">
    <text evidence="7">The sequence shown here is derived from an EMBL/GenBank/DDBJ whole genome shotgun (WGS) entry which is preliminary data.</text>
</comment>